<dbReference type="GO" id="GO:0008270">
    <property type="term" value="F:zinc ion binding"/>
    <property type="evidence" value="ECO:0007669"/>
    <property type="project" value="UniProtKB-KW"/>
</dbReference>
<reference evidence="6 7" key="1">
    <citation type="journal article" date="2015" name="Genome Biol. Evol.">
        <title>Comparative Genomics of a Bacterivorous Green Alga Reveals Evolutionary Causalities and Consequences of Phago-Mixotrophic Mode of Nutrition.</title>
        <authorList>
            <person name="Burns J.A."/>
            <person name="Paasch A."/>
            <person name="Narechania A."/>
            <person name="Kim E."/>
        </authorList>
    </citation>
    <scope>NUCLEOTIDE SEQUENCE [LARGE SCALE GENOMIC DNA]</scope>
    <source>
        <strain evidence="6 7">PLY_AMNH</strain>
    </source>
</reference>
<evidence type="ECO:0000256" key="1">
    <source>
        <dbReference type="ARBA" id="ARBA00022723"/>
    </source>
</evidence>
<dbReference type="InterPro" id="IPR002893">
    <property type="entry name" value="Znf_MYND"/>
</dbReference>
<evidence type="ECO:0000256" key="3">
    <source>
        <dbReference type="ARBA" id="ARBA00022833"/>
    </source>
</evidence>
<evidence type="ECO:0000256" key="2">
    <source>
        <dbReference type="ARBA" id="ARBA00022771"/>
    </source>
</evidence>
<dbReference type="PANTHER" id="PTHR13244:SF7">
    <property type="entry name" value="ZINC FINGER MYND DOMAIN-CONTAINING PROTEIN 10"/>
    <property type="match status" value="1"/>
</dbReference>
<keyword evidence="7" id="KW-1185">Reference proteome</keyword>
<dbReference type="GO" id="GO:0005737">
    <property type="term" value="C:cytoplasm"/>
    <property type="evidence" value="ECO:0007669"/>
    <property type="project" value="TreeGrafter"/>
</dbReference>
<dbReference type="InterPro" id="IPR052298">
    <property type="entry name" value="ZMYND10"/>
</dbReference>
<organism evidence="6 7">
    <name type="scientific">Cymbomonas tetramitiformis</name>
    <dbReference type="NCBI Taxonomy" id="36881"/>
    <lineage>
        <taxon>Eukaryota</taxon>
        <taxon>Viridiplantae</taxon>
        <taxon>Chlorophyta</taxon>
        <taxon>Pyramimonadophyceae</taxon>
        <taxon>Pyramimonadales</taxon>
        <taxon>Pyramimonadaceae</taxon>
        <taxon>Cymbomonas</taxon>
    </lineage>
</organism>
<name>A0AAE0L313_9CHLO</name>
<keyword evidence="2 4" id="KW-0863">Zinc-finger</keyword>
<evidence type="ECO:0000259" key="5">
    <source>
        <dbReference type="PROSITE" id="PS50865"/>
    </source>
</evidence>
<dbReference type="PROSITE" id="PS50865">
    <property type="entry name" value="ZF_MYND_2"/>
    <property type="match status" value="1"/>
</dbReference>
<dbReference type="Pfam" id="PF01753">
    <property type="entry name" value="zf-MYND"/>
    <property type="match status" value="2"/>
</dbReference>
<gene>
    <name evidence="6" type="ORF">CYMTET_21365</name>
</gene>
<keyword evidence="1" id="KW-0479">Metal-binding</keyword>
<sequence>MLPFEDLLGKEVTLFGVADPRYHNKRAFVANYDESAERCVLWLFNGATSIKVRPGAFDCVDKGYLDVPPPGATATSLWSDCLAFSHFLVDSVRCSCTSCLSAPGLGQSKGTFILSAISSGEWRRAVDAYEKERHTRPEAVIDFLHLCDDVVDGAREFAFTSTIAAHRALAQKAFCFLRPILNELKKNWEGCAELRAAAASFMRKVDDARIAVFGDNPAARDETVISRIFEQSSGIEPSLEAAAISHEGPLELPEVSSLEEVNGKNLEYTLAVSKLVAAHLEAAWCTVKHRELWWEGVLLGFSNITGVLDEPETASKLTDFLKRKPIVEWACLRLLFLQKALGSEEHSTLPCAEVLHLLSLLYNACRHSDVIVSRVMRLWGPEFFHREANGSPSAAVRQSAAHLLGILVESDEIMALRPCTAALEMNTHFAKETRPGEFEQCGRCRRAVYCSDECRRVHLPVHSIACAAACSQRHKLEERTARLEAHAPLVCAACSTPGKFRLCSRCKCTRYCSQECQTSHWPVHKPQCVLRPAGDL</sequence>
<evidence type="ECO:0000313" key="6">
    <source>
        <dbReference type="EMBL" id="KAK3270228.1"/>
    </source>
</evidence>
<proteinExistence type="predicted"/>
<evidence type="ECO:0000313" key="7">
    <source>
        <dbReference type="Proteomes" id="UP001190700"/>
    </source>
</evidence>
<dbReference type="EMBL" id="LGRX02010514">
    <property type="protein sequence ID" value="KAK3270228.1"/>
    <property type="molecule type" value="Genomic_DNA"/>
</dbReference>
<dbReference type="Proteomes" id="UP001190700">
    <property type="component" value="Unassembled WGS sequence"/>
</dbReference>
<feature type="domain" description="MYND-type" evidence="5">
    <location>
        <begin position="491"/>
        <end position="528"/>
    </location>
</feature>
<dbReference type="AlphaFoldDB" id="A0AAE0L313"/>
<keyword evidence="3" id="KW-0862">Zinc</keyword>
<protein>
    <recommendedName>
        <fullName evidence="5">MYND-type domain-containing protein</fullName>
    </recommendedName>
</protein>
<evidence type="ECO:0000256" key="4">
    <source>
        <dbReference type="PROSITE-ProRule" id="PRU00134"/>
    </source>
</evidence>
<dbReference type="SUPFAM" id="SSF144232">
    <property type="entry name" value="HIT/MYND zinc finger-like"/>
    <property type="match status" value="2"/>
</dbReference>
<dbReference type="PANTHER" id="PTHR13244">
    <property type="entry name" value="ZINC FINGER MYND DOMAIN CONTAINING PROTEIN 10"/>
    <property type="match status" value="1"/>
</dbReference>
<dbReference type="Gene3D" id="6.10.140.2220">
    <property type="match status" value="2"/>
</dbReference>
<accession>A0AAE0L313</accession>
<comment type="caution">
    <text evidence="6">The sequence shown here is derived from an EMBL/GenBank/DDBJ whole genome shotgun (WGS) entry which is preliminary data.</text>
</comment>